<dbReference type="InterPro" id="IPR055558">
    <property type="entry name" value="DUF7134"/>
</dbReference>
<evidence type="ECO:0000259" key="10">
    <source>
        <dbReference type="Pfam" id="PF07730"/>
    </source>
</evidence>
<keyword evidence="8" id="KW-0902">Two-component regulatory system</keyword>
<comment type="caution">
    <text evidence="12">The sequence shown here is derived from an EMBL/GenBank/DDBJ whole genome shotgun (WGS) entry which is preliminary data.</text>
</comment>
<feature type="domain" description="Signal transduction histidine kinase subgroup 3 dimerisation and phosphoacceptor" evidence="10">
    <location>
        <begin position="222"/>
        <end position="285"/>
    </location>
</feature>
<dbReference type="GO" id="GO:0000155">
    <property type="term" value="F:phosphorelay sensor kinase activity"/>
    <property type="evidence" value="ECO:0007669"/>
    <property type="project" value="InterPro"/>
</dbReference>
<keyword evidence="13" id="KW-1185">Reference proteome</keyword>
<sequence>MPNGSSRSSAVHPDAELRLPRPPGVIRQFWARHPLFTDILIAGAWLPLSIVPFVSYTSSIEPGTGGYARTTVPVIESAAVTILVVIACATLLLRRRLPLIPFAMAVLVQLSFLVVPTTAGTPLLLITAYSMAVYRSNRACWAGFGIAVGVVAIVAAASASWGGVAVSTASNAVILTIVFGLIGSLVGVNVGNRKRYIEAVIDRSRQLLVERDQQAQLAAAAERTRIAREMHDIVSHSLTVVVALAEGAAATDDPVRAREAMDAASATARTALAEMRATLGVLRTDDPGAPLVPAEPVSPQSTVAAAQRAGFPATLTVTGDDTSPPVVRYATGRIVQEGVTNAMRHARLATQIRVRIDRSPTRVRIEIMNDGAHGSASEGGFGIRGLVERAAHVGGTLHSGPAGGGRWLLHADLPFVAPPVPQDASPVPQDAAEASA</sequence>
<keyword evidence="9" id="KW-0812">Transmembrane</keyword>
<evidence type="ECO:0000256" key="6">
    <source>
        <dbReference type="ARBA" id="ARBA00022777"/>
    </source>
</evidence>
<evidence type="ECO:0000259" key="11">
    <source>
        <dbReference type="Pfam" id="PF23539"/>
    </source>
</evidence>
<evidence type="ECO:0000256" key="2">
    <source>
        <dbReference type="ARBA" id="ARBA00012438"/>
    </source>
</evidence>
<keyword evidence="9" id="KW-0472">Membrane</keyword>
<feature type="transmembrane region" description="Helical" evidence="9">
    <location>
        <begin position="168"/>
        <end position="188"/>
    </location>
</feature>
<dbReference type="AlphaFoldDB" id="A0A7Y2PZP0"/>
<evidence type="ECO:0000313" key="13">
    <source>
        <dbReference type="Proteomes" id="UP000543598"/>
    </source>
</evidence>
<feature type="transmembrane region" description="Helical" evidence="9">
    <location>
        <begin position="39"/>
        <end position="60"/>
    </location>
</feature>
<dbReference type="Gene3D" id="1.20.5.1930">
    <property type="match status" value="1"/>
</dbReference>
<dbReference type="Gene3D" id="3.30.565.10">
    <property type="entry name" value="Histidine kinase-like ATPase, C-terminal domain"/>
    <property type="match status" value="1"/>
</dbReference>
<evidence type="ECO:0000256" key="4">
    <source>
        <dbReference type="ARBA" id="ARBA00022679"/>
    </source>
</evidence>
<evidence type="ECO:0000256" key="8">
    <source>
        <dbReference type="ARBA" id="ARBA00023012"/>
    </source>
</evidence>
<keyword evidence="3" id="KW-0597">Phosphoprotein</keyword>
<dbReference type="InterPro" id="IPR036890">
    <property type="entry name" value="HATPase_C_sf"/>
</dbReference>
<keyword evidence="4" id="KW-0808">Transferase</keyword>
<evidence type="ECO:0000313" key="12">
    <source>
        <dbReference type="EMBL" id="NNH02472.1"/>
    </source>
</evidence>
<feature type="transmembrane region" description="Helical" evidence="9">
    <location>
        <begin position="72"/>
        <end position="93"/>
    </location>
</feature>
<evidence type="ECO:0000256" key="3">
    <source>
        <dbReference type="ARBA" id="ARBA00022553"/>
    </source>
</evidence>
<dbReference type="InterPro" id="IPR050482">
    <property type="entry name" value="Sensor_HK_TwoCompSys"/>
</dbReference>
<feature type="transmembrane region" description="Helical" evidence="9">
    <location>
        <begin position="139"/>
        <end position="162"/>
    </location>
</feature>
<dbReference type="Pfam" id="PF07730">
    <property type="entry name" value="HisKA_3"/>
    <property type="match status" value="1"/>
</dbReference>
<dbReference type="GO" id="GO:0016020">
    <property type="term" value="C:membrane"/>
    <property type="evidence" value="ECO:0007669"/>
    <property type="project" value="InterPro"/>
</dbReference>
<gene>
    <name evidence="12" type="ORF">HLA99_01130</name>
</gene>
<evidence type="ECO:0000256" key="9">
    <source>
        <dbReference type="SAM" id="Phobius"/>
    </source>
</evidence>
<accession>A0A7Y2PZP0</accession>
<organism evidence="12 13">
    <name type="scientific">Microbacterium ulmi</name>
    <dbReference type="NCBI Taxonomy" id="179095"/>
    <lineage>
        <taxon>Bacteria</taxon>
        <taxon>Bacillati</taxon>
        <taxon>Actinomycetota</taxon>
        <taxon>Actinomycetes</taxon>
        <taxon>Micrococcales</taxon>
        <taxon>Microbacteriaceae</taxon>
        <taxon>Microbacterium</taxon>
    </lineage>
</organism>
<feature type="transmembrane region" description="Helical" evidence="9">
    <location>
        <begin position="99"/>
        <end position="127"/>
    </location>
</feature>
<dbReference type="EMBL" id="JABEMB010000001">
    <property type="protein sequence ID" value="NNH02472.1"/>
    <property type="molecule type" value="Genomic_DNA"/>
</dbReference>
<dbReference type="RefSeq" id="WP_167040989.1">
    <property type="nucleotide sequence ID" value="NZ_BAAANA010000003.1"/>
</dbReference>
<dbReference type="PANTHER" id="PTHR24421">
    <property type="entry name" value="NITRATE/NITRITE SENSOR PROTEIN NARX-RELATED"/>
    <property type="match status" value="1"/>
</dbReference>
<dbReference type="InterPro" id="IPR011712">
    <property type="entry name" value="Sig_transdc_His_kin_sub3_dim/P"/>
</dbReference>
<dbReference type="SUPFAM" id="SSF55874">
    <property type="entry name" value="ATPase domain of HSP90 chaperone/DNA topoisomerase II/histidine kinase"/>
    <property type="match status" value="1"/>
</dbReference>
<dbReference type="Proteomes" id="UP000543598">
    <property type="component" value="Unassembled WGS sequence"/>
</dbReference>
<keyword evidence="5" id="KW-0547">Nucleotide-binding</keyword>
<evidence type="ECO:0000256" key="5">
    <source>
        <dbReference type="ARBA" id="ARBA00022741"/>
    </source>
</evidence>
<keyword evidence="6" id="KW-0418">Kinase</keyword>
<dbReference type="GO" id="GO:0005524">
    <property type="term" value="F:ATP binding"/>
    <property type="evidence" value="ECO:0007669"/>
    <property type="project" value="UniProtKB-KW"/>
</dbReference>
<dbReference type="PANTHER" id="PTHR24421:SF10">
    <property type="entry name" value="NITRATE_NITRITE SENSOR PROTEIN NARQ"/>
    <property type="match status" value="1"/>
</dbReference>
<name>A0A7Y2PZP0_9MICO</name>
<protein>
    <recommendedName>
        <fullName evidence="2">histidine kinase</fullName>
        <ecNumber evidence="2">2.7.13.3</ecNumber>
    </recommendedName>
</protein>
<comment type="catalytic activity">
    <reaction evidence="1">
        <text>ATP + protein L-histidine = ADP + protein N-phospho-L-histidine.</text>
        <dbReference type="EC" id="2.7.13.3"/>
    </reaction>
</comment>
<proteinExistence type="predicted"/>
<reference evidence="12 13" key="1">
    <citation type="submission" date="2020-05" db="EMBL/GenBank/DDBJ databases">
        <title>MicrobeNet Type strains.</title>
        <authorList>
            <person name="Nicholson A.C."/>
        </authorList>
    </citation>
    <scope>NUCLEOTIDE SEQUENCE [LARGE SCALE GENOMIC DNA]</scope>
    <source>
        <strain evidence="12 13">JCM 14282</strain>
    </source>
</reference>
<keyword evidence="9" id="KW-1133">Transmembrane helix</keyword>
<dbReference type="Pfam" id="PF23539">
    <property type="entry name" value="DUF7134"/>
    <property type="match status" value="1"/>
</dbReference>
<evidence type="ECO:0000256" key="1">
    <source>
        <dbReference type="ARBA" id="ARBA00000085"/>
    </source>
</evidence>
<dbReference type="CDD" id="cd16917">
    <property type="entry name" value="HATPase_UhpB-NarQ-NarX-like"/>
    <property type="match status" value="1"/>
</dbReference>
<feature type="domain" description="DUF7134" evidence="11">
    <location>
        <begin position="27"/>
        <end position="178"/>
    </location>
</feature>
<dbReference type="GO" id="GO:0046983">
    <property type="term" value="F:protein dimerization activity"/>
    <property type="evidence" value="ECO:0007669"/>
    <property type="project" value="InterPro"/>
</dbReference>
<evidence type="ECO:0000256" key="7">
    <source>
        <dbReference type="ARBA" id="ARBA00022840"/>
    </source>
</evidence>
<keyword evidence="7 12" id="KW-0067">ATP-binding</keyword>
<dbReference type="EC" id="2.7.13.3" evidence="2"/>